<reference evidence="2" key="1">
    <citation type="journal article" date="2018" name="Front. Microbiol.">
        <title>Genome-Based Analysis Reveals the Taxonomy and Diversity of the Family Idiomarinaceae.</title>
        <authorList>
            <person name="Liu Y."/>
            <person name="Lai Q."/>
            <person name="Shao Z."/>
        </authorList>
    </citation>
    <scope>NUCLEOTIDE SEQUENCE [LARGE SCALE GENOMIC DNA]</scope>
    <source>
        <strain evidence="2">KYW314</strain>
    </source>
</reference>
<name>A0A7Z6ZUQ0_9GAMM</name>
<evidence type="ECO:0008006" key="3">
    <source>
        <dbReference type="Google" id="ProtNLM"/>
    </source>
</evidence>
<evidence type="ECO:0000313" key="1">
    <source>
        <dbReference type="EMBL" id="RUO41651.1"/>
    </source>
</evidence>
<evidence type="ECO:0000313" key="2">
    <source>
        <dbReference type="Proteomes" id="UP000287766"/>
    </source>
</evidence>
<protein>
    <recommendedName>
        <fullName evidence="3">General secretion pathway protein GspM</fullName>
    </recommendedName>
</protein>
<dbReference type="EMBL" id="PIPR01000001">
    <property type="protein sequence ID" value="RUO41651.1"/>
    <property type="molecule type" value="Genomic_DNA"/>
</dbReference>
<accession>A0A7Z6ZUQ0</accession>
<dbReference type="Proteomes" id="UP000287766">
    <property type="component" value="Unassembled WGS sequence"/>
</dbReference>
<proteinExistence type="predicted"/>
<keyword evidence="2" id="KW-1185">Reference proteome</keyword>
<comment type="caution">
    <text evidence="1">The sequence shown here is derived from an EMBL/GenBank/DDBJ whole genome shotgun (WGS) entry which is preliminary data.</text>
</comment>
<sequence>MSASQARLLLIAGVLAAIQFIVLPLVNYQAELRDELTLIQRQVVRSEALVEQLPVLTLQAEKLEAAAKRVANAFPNASNATGFRLEVQDQIQRLLREQGNQVTLFSWLAQPQAAGNGMQVQQARVNVSGNFKSLAEGQLQLAQQAPYIRFIDASLRPQNRDPGNNKQAELTLIIEVAGRTGGRNAQ</sequence>
<dbReference type="RefSeq" id="WP_169930386.1">
    <property type="nucleotide sequence ID" value="NZ_PIPR01000001.1"/>
</dbReference>
<organism evidence="1 2">
    <name type="scientific">Pseudidiomarina aestuarii</name>
    <dbReference type="NCBI Taxonomy" id="624146"/>
    <lineage>
        <taxon>Bacteria</taxon>
        <taxon>Pseudomonadati</taxon>
        <taxon>Pseudomonadota</taxon>
        <taxon>Gammaproteobacteria</taxon>
        <taxon>Alteromonadales</taxon>
        <taxon>Idiomarinaceae</taxon>
        <taxon>Pseudidiomarina</taxon>
    </lineage>
</organism>
<dbReference type="AlphaFoldDB" id="A0A7Z6ZUQ0"/>
<gene>
    <name evidence="1" type="ORF">CWE22_05705</name>
</gene>